<keyword evidence="3 5" id="KW-1133">Transmembrane helix</keyword>
<dbReference type="InterPro" id="IPR002657">
    <property type="entry name" value="BilAc:Na_symport/Acr3"/>
</dbReference>
<feature type="transmembrane region" description="Helical" evidence="5">
    <location>
        <begin position="127"/>
        <end position="151"/>
    </location>
</feature>
<dbReference type="InterPro" id="IPR004710">
    <property type="entry name" value="Bilac:Na_transpt"/>
</dbReference>
<evidence type="ECO:0000256" key="2">
    <source>
        <dbReference type="ARBA" id="ARBA00022692"/>
    </source>
</evidence>
<evidence type="ECO:0000256" key="5">
    <source>
        <dbReference type="SAM" id="Phobius"/>
    </source>
</evidence>
<dbReference type="OrthoDB" id="9806785at2"/>
<feature type="transmembrane region" description="Helical" evidence="5">
    <location>
        <begin position="223"/>
        <end position="243"/>
    </location>
</feature>
<evidence type="ECO:0000313" key="6">
    <source>
        <dbReference type="EMBL" id="TCN27281.1"/>
    </source>
</evidence>
<comment type="caution">
    <text evidence="6">The sequence shown here is derived from an EMBL/GenBank/DDBJ whole genome shotgun (WGS) entry which is preliminary data.</text>
</comment>
<gene>
    <name evidence="6" type="ORF">EV146_102228</name>
</gene>
<dbReference type="InterPro" id="IPR038770">
    <property type="entry name" value="Na+/solute_symporter_sf"/>
</dbReference>
<accession>A0A4R2BJG9</accession>
<reference evidence="6 7" key="1">
    <citation type="journal article" date="2015" name="Stand. Genomic Sci.">
        <title>Genomic Encyclopedia of Bacterial and Archaeal Type Strains, Phase III: the genomes of soil and plant-associated and newly described type strains.</title>
        <authorList>
            <person name="Whitman W.B."/>
            <person name="Woyke T."/>
            <person name="Klenk H.P."/>
            <person name="Zhou Y."/>
            <person name="Lilburn T.G."/>
            <person name="Beck B.J."/>
            <person name="De Vos P."/>
            <person name="Vandamme P."/>
            <person name="Eisen J.A."/>
            <person name="Garrity G."/>
            <person name="Hugenholtz P."/>
            <person name="Kyrpides N.C."/>
        </authorList>
    </citation>
    <scope>NUCLEOTIDE SEQUENCE [LARGE SCALE GENOMIC DNA]</scope>
    <source>
        <strain evidence="6 7">CV53</strain>
    </source>
</reference>
<feature type="transmembrane region" description="Helical" evidence="5">
    <location>
        <begin position="192"/>
        <end position="211"/>
    </location>
</feature>
<name>A0A4R2BJG9_9BACI</name>
<keyword evidence="2 5" id="KW-0812">Transmembrane</keyword>
<feature type="transmembrane region" description="Helical" evidence="5">
    <location>
        <begin position="7"/>
        <end position="29"/>
    </location>
</feature>
<feature type="transmembrane region" description="Helical" evidence="5">
    <location>
        <begin position="98"/>
        <end position="120"/>
    </location>
</feature>
<organism evidence="6 7">
    <name type="scientific">Mesobacillus foraminis</name>
    <dbReference type="NCBI Taxonomy" id="279826"/>
    <lineage>
        <taxon>Bacteria</taxon>
        <taxon>Bacillati</taxon>
        <taxon>Bacillota</taxon>
        <taxon>Bacilli</taxon>
        <taxon>Bacillales</taxon>
        <taxon>Bacillaceae</taxon>
        <taxon>Mesobacillus</taxon>
    </lineage>
</organism>
<evidence type="ECO:0000256" key="1">
    <source>
        <dbReference type="ARBA" id="ARBA00004141"/>
    </source>
</evidence>
<dbReference type="RefSeq" id="WP_121613228.1">
    <property type="nucleotide sequence ID" value="NZ_CP033044.1"/>
</dbReference>
<feature type="transmembrane region" description="Helical" evidence="5">
    <location>
        <begin position="35"/>
        <end position="58"/>
    </location>
</feature>
<dbReference type="PANTHER" id="PTHR10361">
    <property type="entry name" value="SODIUM-BILE ACID COTRANSPORTER"/>
    <property type="match status" value="1"/>
</dbReference>
<comment type="subcellular location">
    <subcellularLocation>
        <location evidence="1">Membrane</location>
        <topology evidence="1">Multi-pass membrane protein</topology>
    </subcellularLocation>
</comment>
<dbReference type="Pfam" id="PF01758">
    <property type="entry name" value="SBF"/>
    <property type="match status" value="1"/>
</dbReference>
<dbReference type="Gene3D" id="1.20.1530.20">
    <property type="match status" value="1"/>
</dbReference>
<evidence type="ECO:0000313" key="7">
    <source>
        <dbReference type="Proteomes" id="UP000295689"/>
    </source>
</evidence>
<dbReference type="GO" id="GO:0016020">
    <property type="term" value="C:membrane"/>
    <property type="evidence" value="ECO:0007669"/>
    <property type="project" value="UniProtKB-SubCell"/>
</dbReference>
<feature type="transmembrane region" description="Helical" evidence="5">
    <location>
        <begin position="157"/>
        <end position="180"/>
    </location>
</feature>
<keyword evidence="4 5" id="KW-0472">Membrane</keyword>
<dbReference type="EMBL" id="SLVV01000002">
    <property type="protein sequence ID" value="TCN27281.1"/>
    <property type="molecule type" value="Genomic_DNA"/>
</dbReference>
<evidence type="ECO:0000256" key="3">
    <source>
        <dbReference type="ARBA" id="ARBA00022989"/>
    </source>
</evidence>
<dbReference type="Proteomes" id="UP000295689">
    <property type="component" value="Unassembled WGS sequence"/>
</dbReference>
<keyword evidence="7" id="KW-1185">Reference proteome</keyword>
<feature type="transmembrane region" description="Helical" evidence="5">
    <location>
        <begin position="70"/>
        <end position="92"/>
    </location>
</feature>
<proteinExistence type="predicted"/>
<protein>
    <submittedName>
        <fullName evidence="6">BASS family bile acid:Na+ symporter</fullName>
    </submittedName>
</protein>
<dbReference type="AlphaFoldDB" id="A0A4R2BJG9"/>
<sequence>MRILEKASAFAGNTFAYWVLLFAGLALLVPGGFTWIGPHISLLLGIIMFGMGMTLSLDDFKEVFSHPKKVFIGVFAQYLIMPLLAYLLAVALKLPDEVAVGVILVGSCPGGTSSNVMTFLAKGNTALSVAVTSVSTLLAPLLTPAITLLLASQWLPVSASSMFISVVKIVLIPIILGLVAKALFRKQVEKSVKALPLVSVIGIVAIVAAVVSGSKEKILESGLLILAVVILHNALGYMLGFFASKLLKMDYHDSKAISIEVGMQNSGLATALATAHFSPLAAVPGAIFSVWHNVSGSLLANYWGKKARKENNEPVSNPEAPSI</sequence>
<evidence type="ECO:0000256" key="4">
    <source>
        <dbReference type="ARBA" id="ARBA00023136"/>
    </source>
</evidence>
<dbReference type="PANTHER" id="PTHR10361:SF28">
    <property type="entry name" value="P3 PROTEIN-RELATED"/>
    <property type="match status" value="1"/>
</dbReference>